<feature type="compositionally biased region" description="Polar residues" evidence="9">
    <location>
        <begin position="1275"/>
        <end position="1291"/>
    </location>
</feature>
<feature type="compositionally biased region" description="Pro residues" evidence="9">
    <location>
        <begin position="656"/>
        <end position="665"/>
    </location>
</feature>
<dbReference type="PRINTS" id="PR00109">
    <property type="entry name" value="TYRKINASE"/>
</dbReference>
<name>A0ABY7EZU1_MYAAR</name>
<feature type="compositionally biased region" description="Low complexity" evidence="9">
    <location>
        <begin position="435"/>
        <end position="446"/>
    </location>
</feature>
<evidence type="ECO:0000313" key="14">
    <source>
        <dbReference type="Proteomes" id="UP001164746"/>
    </source>
</evidence>
<dbReference type="EMBL" id="CP111020">
    <property type="protein sequence ID" value="WAR14609.1"/>
    <property type="molecule type" value="Genomic_DNA"/>
</dbReference>
<evidence type="ECO:0000256" key="8">
    <source>
        <dbReference type="ARBA" id="ARBA00047899"/>
    </source>
</evidence>
<dbReference type="InterPro" id="IPR000719">
    <property type="entry name" value="Prot_kinase_dom"/>
</dbReference>
<feature type="compositionally biased region" description="Basic and acidic residues" evidence="9">
    <location>
        <begin position="885"/>
        <end position="895"/>
    </location>
</feature>
<feature type="compositionally biased region" description="Polar residues" evidence="9">
    <location>
        <begin position="915"/>
        <end position="930"/>
    </location>
</feature>
<keyword evidence="4" id="KW-0547">Nucleotide-binding</keyword>
<evidence type="ECO:0000313" key="13">
    <source>
        <dbReference type="EMBL" id="WAR14609.1"/>
    </source>
</evidence>
<dbReference type="Pfam" id="PF22931">
    <property type="entry name" value="SAM_TNK"/>
    <property type="match status" value="1"/>
</dbReference>
<dbReference type="InterPro" id="IPR050198">
    <property type="entry name" value="Non-receptor_tyrosine_kinases"/>
</dbReference>
<evidence type="ECO:0000259" key="12">
    <source>
        <dbReference type="PROSITE" id="PS50108"/>
    </source>
</evidence>
<evidence type="ECO:0000256" key="4">
    <source>
        <dbReference type="ARBA" id="ARBA00022741"/>
    </source>
</evidence>
<dbReference type="InterPro" id="IPR001245">
    <property type="entry name" value="Ser-Thr/Tyr_kinase_cat_dom"/>
</dbReference>
<keyword evidence="7" id="KW-0829">Tyrosine-protein kinase</keyword>
<feature type="region of interest" description="Disordered" evidence="9">
    <location>
        <begin position="613"/>
        <end position="770"/>
    </location>
</feature>
<dbReference type="SUPFAM" id="SSF56112">
    <property type="entry name" value="Protein kinase-like (PK-like)"/>
    <property type="match status" value="1"/>
</dbReference>
<dbReference type="InterPro" id="IPR015940">
    <property type="entry name" value="UBA"/>
</dbReference>
<dbReference type="PROSITE" id="PS50030">
    <property type="entry name" value="UBA"/>
    <property type="match status" value="1"/>
</dbReference>
<dbReference type="Pfam" id="PF07714">
    <property type="entry name" value="PK_Tyr_Ser-Thr"/>
    <property type="match status" value="1"/>
</dbReference>
<dbReference type="EC" id="2.7.10.2" evidence="1"/>
<dbReference type="InterPro" id="IPR055175">
    <property type="entry name" value="ACK/TNK-like_SAM"/>
</dbReference>
<feature type="compositionally biased region" description="Polar residues" evidence="9">
    <location>
        <begin position="711"/>
        <end position="722"/>
    </location>
</feature>
<dbReference type="SMART" id="SM00219">
    <property type="entry name" value="TyrKc"/>
    <property type="match status" value="1"/>
</dbReference>
<evidence type="ECO:0000256" key="3">
    <source>
        <dbReference type="ARBA" id="ARBA00022679"/>
    </source>
</evidence>
<dbReference type="PROSITE" id="PS50011">
    <property type="entry name" value="PROTEIN_KINASE_DOM"/>
    <property type="match status" value="1"/>
</dbReference>
<feature type="region of interest" description="Disordered" evidence="9">
    <location>
        <begin position="434"/>
        <end position="475"/>
    </location>
</feature>
<feature type="compositionally biased region" description="Basic and acidic residues" evidence="9">
    <location>
        <begin position="944"/>
        <end position="957"/>
    </location>
</feature>
<evidence type="ECO:0000259" key="11">
    <source>
        <dbReference type="PROSITE" id="PS50030"/>
    </source>
</evidence>
<feature type="region of interest" description="Disordered" evidence="9">
    <location>
        <begin position="1267"/>
        <end position="1291"/>
    </location>
</feature>
<feature type="region of interest" description="Disordered" evidence="9">
    <location>
        <begin position="785"/>
        <end position="1097"/>
    </location>
</feature>
<sequence>MAASSAQRWGLRGWDGGDDDKYEGSVHAQPIKANLPSLSATTPTLEVVGVTNGSEMGTSIRDLRDFLLEAELDHYYSAFKNELKIASVPQIKYALMDKANLTSSPNRTLSPPPDHRISRPISYIRPTGKQIISSDLIEITKTLGEGEFGVVQQGVWTTEEGEKEFLKEAGLMQTIDHDHIVHMFGVVLDKENSLMLRQDFPLLRLCDFAQQISDGMAYLESKRLIHRDLAARNILVFSKDIIKISDFGLSRALGRGKDYYQSNFTINLKLPIAWCAPECINYLKFTSASDVWAFAVTLWEMFTYGCQPWAGLSGQQILDAIDSPNHERLDRPDLCPKNYYDLMLKCWDQNAEHRPTFGEMYILFPQMRPTQVKAVKDFPEVTVPKDYIYYRAYDVISVLDKMPSQPPVPGLWKGALMSGKTGYFDPCNTVPFIEPKSSPDSSTPKKSISRKDSKRSGSKKIRPDMISRPQNDLRHTGHIGYDGAIFGDVGFIGDNYDKLPLKTSSIGKLDDSRNSINLSRMSDSPDKDNKHLSLSDSSLNGGPHRTNGFGRSWISVESLQSTTGRTDERDDRDGYLDIDDDSLLADFKMPDLGSSLDFGGSFMDEVLKALSEKESQLESTNEKSSTGSRGSQEDVFSSGVPARNRSLSPPLTEPRGQPPPLPAGPPRAEAPKPAVKPDGHRLQAKVKPMSTSDERMMEDAINIANEFASHSGRSQMMRQESQNSEHSDAGSESPRLIHRIKASIKKSPKQERQRTFSESLNQEAEEVPAEAQEAYNALVVHGSIKEGSRGYQHKSIADNKRESFDSNGSSGQNFAFADSSSSSVSRTPDRASPIKSISNRSSASPPVVPRVPSRVAAPERPSPVPRPEISAPSLPKRGEPPMPKPRPELVHRVEPTVRSTPPPVPAKDFDRTDYSAKNTPSSHETTSARNNAFEISAPLAISEPEWKRSEESLKSDRNSQTFSDSGKMDSLNTSMDSGQKSNSQSDVSQSSASKFTFFDEEMADPSPREIMSKLARESRLRRSLDHQRGPSGDGETTPNRNLREPQGIPGKTFAAASSGEVEEEVDTNPLRMLRGGVIPVRGGRAGSGMSTNKPTLRHPKLHFTTTQASSSLQHSVSMDSSREIGETVGQHAYPDTDEAESSAPAVPPRSFSICDNSISNNYNNPLPLPQRNPRRTVSLNCKPRERKYPLLLVDSPTNQANASTGVNVYNNAAKPVLRSVTDSQIETADSNNKSHELYGKFDNEDSRFTDMVIKELVSKSEKYKKPYPIPMSENPDVTLNSPSHENISSSRSQLPDIVNNLVVSKEKYRKPFPLPDFNKPKLSSSYSYKLRTPPPTPVEGVQTENLFLLSDFDTSSLANLPLAPAPPSYHVAIAMNDIDADFDDNVFEPATPILQSTKQVNLSSEGGLSGSSTFPRGFRMFGIKNVKCNLEQLGFYDRMDPFWVENVLKISQRSRSKPDEESELESPQMMAMYKCTDGVSYEDLLEFALDREKNGEEIELMQKLFGSDVTREDCREALHDTKDLNKAIKLIKLKQLLSIQLGDASRCKEALLASDWNIQSAADYLLNADGASPTRSGRFTPPSPECVDV</sequence>
<dbReference type="Proteomes" id="UP001164746">
    <property type="component" value="Chromosome 9"/>
</dbReference>
<feature type="compositionally biased region" description="Basic residues" evidence="9">
    <location>
        <begin position="736"/>
        <end position="747"/>
    </location>
</feature>
<feature type="compositionally biased region" description="Basic and acidic residues" evidence="9">
    <location>
        <begin position="449"/>
        <end position="475"/>
    </location>
</feature>
<dbReference type="PROSITE" id="PS00109">
    <property type="entry name" value="PROTEIN_KINASE_TYR"/>
    <property type="match status" value="1"/>
</dbReference>
<feature type="region of interest" description="Disordered" evidence="9">
    <location>
        <begin position="510"/>
        <end position="553"/>
    </location>
</feature>
<protein>
    <recommendedName>
        <fullName evidence="1">non-specific protein-tyrosine kinase</fullName>
        <ecNumber evidence="1">2.7.10.2</ecNumber>
    </recommendedName>
</protein>
<dbReference type="Gene3D" id="1.10.510.10">
    <property type="entry name" value="Transferase(Phosphotransferase) domain 1"/>
    <property type="match status" value="1"/>
</dbReference>
<feature type="compositionally biased region" description="Basic and acidic residues" evidence="9">
    <location>
        <begin position="1006"/>
        <end position="1028"/>
    </location>
</feature>
<feature type="compositionally biased region" description="Polar residues" evidence="9">
    <location>
        <begin position="958"/>
        <end position="978"/>
    </location>
</feature>
<proteinExistence type="predicted"/>
<feature type="compositionally biased region" description="Low complexity" evidence="9">
    <location>
        <begin position="840"/>
        <end position="859"/>
    </location>
</feature>
<dbReference type="InterPro" id="IPR020635">
    <property type="entry name" value="Tyr_kinase_cat_dom"/>
</dbReference>
<reference evidence="13" key="1">
    <citation type="submission" date="2022-11" db="EMBL/GenBank/DDBJ databases">
        <title>Centuries of genome instability and evolution in soft-shell clam transmissible cancer (bioRxiv).</title>
        <authorList>
            <person name="Hart S.F.M."/>
            <person name="Yonemitsu M.A."/>
            <person name="Giersch R.M."/>
            <person name="Beal B.F."/>
            <person name="Arriagada G."/>
            <person name="Davis B.W."/>
            <person name="Ostrander E.A."/>
            <person name="Goff S.P."/>
            <person name="Metzger M.J."/>
        </authorList>
    </citation>
    <scope>NUCLEOTIDE SEQUENCE</scope>
    <source>
        <strain evidence="13">MELC-2E11</strain>
        <tissue evidence="13">Siphon/mantle</tissue>
    </source>
</reference>
<evidence type="ECO:0000256" key="6">
    <source>
        <dbReference type="ARBA" id="ARBA00022840"/>
    </source>
</evidence>
<evidence type="ECO:0000256" key="5">
    <source>
        <dbReference type="ARBA" id="ARBA00022777"/>
    </source>
</evidence>
<feature type="domain" description="Protein kinase" evidence="10">
    <location>
        <begin position="137"/>
        <end position="364"/>
    </location>
</feature>
<evidence type="ECO:0000259" key="10">
    <source>
        <dbReference type="PROSITE" id="PS50011"/>
    </source>
</evidence>
<keyword evidence="2" id="KW-0728">SH3 domain</keyword>
<feature type="compositionally biased region" description="Basic and acidic residues" evidence="9">
    <location>
        <begin position="795"/>
        <end position="804"/>
    </location>
</feature>
<dbReference type="InterPro" id="IPR011009">
    <property type="entry name" value="Kinase-like_dom_sf"/>
</dbReference>
<feature type="domain" description="CRIB" evidence="12">
    <location>
        <begin position="466"/>
        <end position="480"/>
    </location>
</feature>
<accession>A0ABY7EZU1</accession>
<feature type="compositionally biased region" description="Basic and acidic residues" evidence="9">
    <location>
        <begin position="523"/>
        <end position="533"/>
    </location>
</feature>
<organism evidence="13 14">
    <name type="scientific">Mya arenaria</name>
    <name type="common">Soft-shell clam</name>
    <dbReference type="NCBI Taxonomy" id="6604"/>
    <lineage>
        <taxon>Eukaryota</taxon>
        <taxon>Metazoa</taxon>
        <taxon>Spiralia</taxon>
        <taxon>Lophotrochozoa</taxon>
        <taxon>Mollusca</taxon>
        <taxon>Bivalvia</taxon>
        <taxon>Autobranchia</taxon>
        <taxon>Heteroconchia</taxon>
        <taxon>Euheterodonta</taxon>
        <taxon>Imparidentia</taxon>
        <taxon>Neoheterodontei</taxon>
        <taxon>Myida</taxon>
        <taxon>Myoidea</taxon>
        <taxon>Myidae</taxon>
        <taxon>Mya</taxon>
    </lineage>
</organism>
<keyword evidence="14" id="KW-1185">Reference proteome</keyword>
<evidence type="ECO:0000256" key="2">
    <source>
        <dbReference type="ARBA" id="ARBA00022443"/>
    </source>
</evidence>
<dbReference type="PANTHER" id="PTHR24418">
    <property type="entry name" value="TYROSINE-PROTEIN KINASE"/>
    <property type="match status" value="1"/>
</dbReference>
<gene>
    <name evidence="13" type="ORF">MAR_004714</name>
</gene>
<comment type="catalytic activity">
    <reaction evidence="8">
        <text>L-threonyl-[protein] + ATP = O-phospho-L-threonyl-[protein] + ADP + H(+)</text>
        <dbReference type="Rhea" id="RHEA:46608"/>
        <dbReference type="Rhea" id="RHEA-COMP:11060"/>
        <dbReference type="Rhea" id="RHEA-COMP:11605"/>
        <dbReference type="ChEBI" id="CHEBI:15378"/>
        <dbReference type="ChEBI" id="CHEBI:30013"/>
        <dbReference type="ChEBI" id="CHEBI:30616"/>
        <dbReference type="ChEBI" id="CHEBI:61977"/>
        <dbReference type="ChEBI" id="CHEBI:456216"/>
        <dbReference type="EC" id="2.7.11.1"/>
    </reaction>
</comment>
<evidence type="ECO:0000256" key="7">
    <source>
        <dbReference type="ARBA" id="ARBA00023137"/>
    </source>
</evidence>
<keyword evidence="5" id="KW-0418">Kinase</keyword>
<evidence type="ECO:0000256" key="1">
    <source>
        <dbReference type="ARBA" id="ARBA00011903"/>
    </source>
</evidence>
<keyword evidence="3" id="KW-0808">Transferase</keyword>
<dbReference type="InterPro" id="IPR008266">
    <property type="entry name" value="Tyr_kinase_AS"/>
</dbReference>
<dbReference type="InterPro" id="IPR000095">
    <property type="entry name" value="CRIB_dom"/>
</dbReference>
<dbReference type="PROSITE" id="PS50108">
    <property type="entry name" value="CRIB"/>
    <property type="match status" value="1"/>
</dbReference>
<keyword evidence="6" id="KW-0067">ATP-binding</keyword>
<evidence type="ECO:0000256" key="9">
    <source>
        <dbReference type="SAM" id="MobiDB-lite"/>
    </source>
</evidence>
<feature type="compositionally biased region" description="Low complexity" evidence="9">
    <location>
        <begin position="979"/>
        <end position="993"/>
    </location>
</feature>
<dbReference type="Gene3D" id="3.30.200.20">
    <property type="entry name" value="Phosphorylase Kinase, domain 1"/>
    <property type="match status" value="1"/>
</dbReference>
<feature type="compositionally biased region" description="Polar residues" evidence="9">
    <location>
        <begin position="617"/>
        <end position="630"/>
    </location>
</feature>
<feature type="domain" description="UBA" evidence="11">
    <location>
        <begin position="1523"/>
        <end position="1568"/>
    </location>
</feature>